<keyword evidence="4" id="KW-0813">Transport</keyword>
<evidence type="ECO:0000256" key="3">
    <source>
        <dbReference type="ARBA" id="ARBA00005848"/>
    </source>
</evidence>
<dbReference type="InterPro" id="IPR008635">
    <property type="entry name" value="Coiled_stalk_dom"/>
</dbReference>
<dbReference type="InterPro" id="IPR011049">
    <property type="entry name" value="Serralysin-like_metalloprot_C"/>
</dbReference>
<keyword evidence="6" id="KW-0812">Transmembrane</keyword>
<keyword evidence="11" id="KW-0175">Coiled coil</keyword>
<feature type="domain" description="Trimeric autotransporter adhesin YadA-like head" evidence="14">
    <location>
        <begin position="1493"/>
        <end position="1518"/>
    </location>
</feature>
<evidence type="ECO:0000259" key="13">
    <source>
        <dbReference type="Pfam" id="PF03895"/>
    </source>
</evidence>
<evidence type="ECO:0000256" key="8">
    <source>
        <dbReference type="ARBA" id="ARBA00022927"/>
    </source>
</evidence>
<dbReference type="Gene3D" id="2.150.10.10">
    <property type="entry name" value="Serralysin-like metalloprotease, C-terminal"/>
    <property type="match status" value="8"/>
</dbReference>
<feature type="region of interest" description="Disordered" evidence="12">
    <location>
        <begin position="417"/>
        <end position="439"/>
    </location>
</feature>
<evidence type="ECO:0000313" key="17">
    <source>
        <dbReference type="EMBL" id="MCQ5342318.1"/>
    </source>
</evidence>
<keyword evidence="9" id="KW-0472">Membrane</keyword>
<evidence type="ECO:0000256" key="4">
    <source>
        <dbReference type="ARBA" id="ARBA00022448"/>
    </source>
</evidence>
<keyword evidence="5" id="KW-1134">Transmembrane beta strand</keyword>
<organism evidence="17 18">
    <name type="scientific">Megasphaera massiliensis</name>
    <dbReference type="NCBI Taxonomy" id="1232428"/>
    <lineage>
        <taxon>Bacteria</taxon>
        <taxon>Bacillati</taxon>
        <taxon>Bacillota</taxon>
        <taxon>Negativicutes</taxon>
        <taxon>Veillonellales</taxon>
        <taxon>Veillonellaceae</taxon>
        <taxon>Megasphaera</taxon>
    </lineage>
</organism>
<feature type="domain" description="Trimeric autotransporter adhesin YadA-like stalk" evidence="15">
    <location>
        <begin position="1348"/>
        <end position="1379"/>
    </location>
</feature>
<evidence type="ECO:0000259" key="14">
    <source>
        <dbReference type="Pfam" id="PF05658"/>
    </source>
</evidence>
<proteinExistence type="inferred from homology"/>
<comment type="subcellular location">
    <subcellularLocation>
        <location evidence="2">Cell outer membrane</location>
    </subcellularLocation>
    <subcellularLocation>
        <location evidence="1">Cell surface</location>
    </subcellularLocation>
</comment>
<feature type="domain" description="Trimeric autotransporter adhesin YadA-like head" evidence="14">
    <location>
        <begin position="86"/>
        <end position="107"/>
    </location>
</feature>
<sequence>MNRIYKVIWSKVKNCYIVVSEIAKSHSKPVSTKLNAGKTVAAVLAVTALCSGFTVGNVFAATATNPAGEGPGIAIGTNSSANNNAAVAVGMNAQANNRNSVAVGYGAQANYVNAIAVGTGAKAENSDAIAMGTNSSATGNLSVSIGQTAGASGAYAVALGQNAKANKDNSVAIGRNSSVNASNAVVIGFGASTTNEVEATATTAASGGTRGVALGNSAQVQVTDGVALGYNSIANRSGYVADTTDSDGNVTVKGNAGSPGWDPKTNANADSSLWNNRTWTANKGAVSIGRNGETRQIINVAAGTQDTDAVNVKQLKDAVSNVVIHANYTDTAATSIIGNNIGTLTQTAGAGAKRSVAIGRDAKVQTTADYGISIGNYTNVTAAGGVAVGNSAQVQVIDGVAIGSNAVANRNGYVADSTDSDGNPVKGNAGSPGWDPKTNANSTLTNGTWTANRGALSIGNGSNITRQITSVAAGTQDTDAVNVKQLKEAVSNVYIHANGDTVATSINGNNLGTLTQTGGAGAKRSVAIGRDAKVQTTADYGISIGNNTNVTAVNGVAIGNSAQAQVNDGVAIGSNAVANRSGYIADTKDSDGNVTVKGNAGSPGWDPKTNANSTLTTATWTANRGALSIGNGSGITRQITSVAAGTQDTDAVNVKQLKDAVSNVYIHANGDTVATSINGNNLGTLTQTGGAGAKRSVAIGRDAKVQTTADYGISIGNNTNVAAVNGIALGNTAKVDTDSQYGIAIGQNSTITKTVAATDTQSATGGYDGIAIGRNTNVQATGGISLGVNSIANRYGYVADTTDSDGNTVKGNAGSPGYDFATNTTRVLDNINATWRANNGALAIGNGGNQTRQIIGVAAGTQDTDAVNVAQIKGLATALRTQIAVKQADTTNALYGGSGVWVNKNSTNAIALGTGAFADTPSTIAIGDKASVASNASLIGGIAIGKNAYVLNGGGLQEAQLGFDPTNWPGGGWGGYETPTDPSRVATGIAIGVNSDARTGSIDIGGRAYIGTMGGKQISNKNAGGHVNQTTLGTNSYNKGLFSTMVGSYSITTGGFDGSGYSNSSRYAAQNFGATVIGSLNSVRSNENRWSGTSYQGIANTIVGLGNITDNTNGSLVFGAGNTITNSITDIYMPTSGANSVDAMVDKLQSTIKSSNSGGATLAIGGGNSANYTRTSSIIGVNNTMTGTSSNISQYNALTGYNNTGTNVTNVTVTGSNNTVSGSTSIVNLGNENAVEDSNNTILLGDNRTVTGSDNSIILGRANKAATTTLRAAADTTLTTTADNVVVMGYNANATVNDGVALGSNSVASVDKGVDGYNPSAKTLTGTAWTSTLGSVSVGDVSNNMTRQITGVAAGTQDTDAVNVAQLKANKVDLKEGDNVTITSTVADDGATTYTIKSTDTNTTLASGTVSYVGADGTLVLTDSAGEKVTVTGLKNTYLTGATLSGNTLTLTQNEGSPITVTGIATTADLATNKVKYFSVKSELTANQNNDGAKGTNSIAIGPNSVAQRENGIALGTNVYSGGKGSIVIGSDAKVSENIALEGSIVIGKGAVAFTGGGEQEALLGMDPTNWPKRGSGGYDNPTDASRVATSIVIGTNAFGRTGSIDIGDRVYKGTMGGKQITDNNTGFHVNQTTLGTNTYNKGLFSTMVGSYSIATGSFDGSGRANTGAYGAQNFGATVMGSLNSIRSNGSGSYFSPSYQGIANTIVGLGNITDNSNGSLVFGAGNKITNSITSISMPTSGADSVDDMVDKLQSAIKKSNSGGATLAIGGGNTADYTRTSSIIGVNNTLTGTSSNISQYNAITGYNNTATNVNNVTVTGVNNKVTNTKTAVVIGDNRTLTGVSNNVVIGSADSALETTVSDAVAVGRNTNVTIDGGVALGANSVARTDKGVVGYDPSGKITDADSILGSNTQYQSLLTEVSDAQTTVNDLTAQAASYQTAIDQIISMYPDNSYEQDAGYQGIKAALESTQAQLSTAQADLNTKQSALAEAGKALYTWQSTAGSVSVGDVSKGITRQITDVAAGTADTDAVNVAQLKQVAQVADDASKTTLKFTGDDKASEISRGNGDVLSIIGGATATDTDGNSLLTDSNIGVVKDGDSALKVQLAKDLTGLTSVRIGGTTSGGIYIAKQSINNTKGAAEEGNYVTGLTNKTWDPTNQGYVSGRAATEDQLNSVYENINKDIEASKVTSGKNITVGKDNKVSLNDNITLGGDTAANQVNINGNDAKVTAGDGANKVVVDGSKGQVTIGDAANGGIIMGNQTDVKGTKSDNTTDSQSGHFITGLDNTTWDPANKGIVEDRAATEGQLKDIADKISDIDTAVKSSSRVFESDSGADNQVTRKNTEAMKLNGGADVNNLSDKNIGVVNNSDGSGFDIKLSKDIKDLNSIEVNNKITIGTGDNQTVIEGDTINTGSVTTGNTTINNDGLTIVNEDSSKNITINNNNVNMGGNVIKNIGEGTDPTDAINKNQFDRAINNIGTGMNQINNRVNKLDTRISRVGAGAAALASLHPLEFSPEAKWEVTAGVGNYRGANAVALGAFYRPNGDTMVSIGTSYGGGENMVNAGVTWRVGEGETANYPSKQAMAQEIDSLKSVVADQSGQLQAQNSKIEAQSEQLEEQNKKIEQLMQAIAELKK</sequence>
<dbReference type="Pfam" id="PF05658">
    <property type="entry name" value="YadA_head"/>
    <property type="match status" value="10"/>
</dbReference>
<feature type="domain" description="Trimeric autotransporter adhesin YadA-like stalk" evidence="15">
    <location>
        <begin position="467"/>
        <end position="502"/>
    </location>
</feature>
<keyword evidence="10" id="KW-0998">Cell outer membrane</keyword>
<feature type="domain" description="Trimeric autotransporter adhesin YadA-like head" evidence="14">
    <location>
        <begin position="551"/>
        <end position="576"/>
    </location>
</feature>
<dbReference type="SUPFAM" id="SSF54523">
    <property type="entry name" value="Pili subunits"/>
    <property type="match status" value="1"/>
</dbReference>
<dbReference type="Gene3D" id="3.30.1300.30">
    <property type="entry name" value="GSPII I/J protein-like"/>
    <property type="match status" value="1"/>
</dbReference>
<dbReference type="Pfam" id="PF03895">
    <property type="entry name" value="YadA_anchor"/>
    <property type="match status" value="1"/>
</dbReference>
<dbReference type="Gene3D" id="6.10.250.2040">
    <property type="match status" value="1"/>
</dbReference>
<evidence type="ECO:0000256" key="11">
    <source>
        <dbReference type="SAM" id="Coils"/>
    </source>
</evidence>
<dbReference type="EMBL" id="JANGEW010000006">
    <property type="protein sequence ID" value="MCQ5342318.1"/>
    <property type="molecule type" value="Genomic_DNA"/>
</dbReference>
<evidence type="ECO:0000256" key="5">
    <source>
        <dbReference type="ARBA" id="ARBA00022452"/>
    </source>
</evidence>
<evidence type="ECO:0000256" key="2">
    <source>
        <dbReference type="ARBA" id="ARBA00004442"/>
    </source>
</evidence>
<feature type="domain" description="ESPR" evidence="16">
    <location>
        <begin position="1"/>
        <end position="49"/>
    </location>
</feature>
<dbReference type="InterPro" id="IPR005594">
    <property type="entry name" value="YadA_C"/>
</dbReference>
<keyword evidence="8" id="KW-0653">Protein transport</keyword>
<comment type="caution">
    <text evidence="17">The sequence shown here is derived from an EMBL/GenBank/DDBJ whole genome shotgun (WGS) entry which is preliminary data.</text>
</comment>
<feature type="domain" description="Trimeric autotransporter adhesin YadA-like stalk" evidence="15">
    <location>
        <begin position="2016"/>
        <end position="2054"/>
    </location>
</feature>
<dbReference type="Pfam" id="PF13018">
    <property type="entry name" value="ESPR"/>
    <property type="match status" value="1"/>
</dbReference>
<feature type="domain" description="Trimeric autotransporter adhesin YadA-like stalk" evidence="15">
    <location>
        <begin position="638"/>
        <end position="673"/>
    </location>
</feature>
<feature type="domain" description="Trimeric autotransporter adhesin YadA-like head" evidence="14">
    <location>
        <begin position="112"/>
        <end position="135"/>
    </location>
</feature>
<evidence type="ECO:0000259" key="16">
    <source>
        <dbReference type="Pfam" id="PF13018"/>
    </source>
</evidence>
<feature type="domain" description="Trimeric autotransporter adhesin YadA-like stalk" evidence="15">
    <location>
        <begin position="296"/>
        <end position="331"/>
    </location>
</feature>
<evidence type="ECO:0000313" key="18">
    <source>
        <dbReference type="Proteomes" id="UP001206692"/>
    </source>
</evidence>
<feature type="domain" description="Trimeric autotransporter adhesin YadA-like head" evidence="14">
    <location>
        <begin position="137"/>
        <end position="163"/>
    </location>
</feature>
<dbReference type="InterPro" id="IPR024973">
    <property type="entry name" value="ESPR"/>
</dbReference>
<keyword evidence="7" id="KW-0732">Signal</keyword>
<name>A0ABT1SRS1_9FIRM</name>
<dbReference type="Pfam" id="PF05662">
    <property type="entry name" value="YadA_stalk"/>
    <property type="match status" value="7"/>
</dbReference>
<comment type="similarity">
    <text evidence="3">Belongs to the autotransporter-2 (AT-2) (TC 1.B.40) family.</text>
</comment>
<feature type="domain" description="Trimeric autotransporter adhesin YadA-like head" evidence="14">
    <location>
        <begin position="907"/>
        <end position="930"/>
    </location>
</feature>
<feature type="domain" description="Trimeric autotransporter adhesin YadA-like stalk" evidence="15">
    <location>
        <begin position="853"/>
        <end position="890"/>
    </location>
</feature>
<feature type="domain" description="Trimeric autotransporter adhesin YadA-like head" evidence="14">
    <location>
        <begin position="1287"/>
        <end position="1306"/>
    </location>
</feature>
<dbReference type="SUPFAM" id="SSF101967">
    <property type="entry name" value="Adhesin YadA, collagen-binding domain"/>
    <property type="match status" value="6"/>
</dbReference>
<evidence type="ECO:0000256" key="6">
    <source>
        <dbReference type="ARBA" id="ARBA00022692"/>
    </source>
</evidence>
<protein>
    <submittedName>
        <fullName evidence="17">YadA-like family protein</fullName>
    </submittedName>
</protein>
<dbReference type="CDD" id="cd12820">
    <property type="entry name" value="LbR_YadA-like"/>
    <property type="match status" value="1"/>
</dbReference>
<feature type="domain" description="Trimeric autotransporter adhesin YadA-like C-terminal membrane anchor" evidence="13">
    <location>
        <begin position="2514"/>
        <end position="2565"/>
    </location>
</feature>
<dbReference type="Proteomes" id="UP001206692">
    <property type="component" value="Unassembled WGS sequence"/>
</dbReference>
<feature type="coiled-coil region" evidence="11">
    <location>
        <begin position="2596"/>
        <end position="2630"/>
    </location>
</feature>
<gene>
    <name evidence="17" type="ORF">NE675_04615</name>
</gene>
<evidence type="ECO:0000256" key="12">
    <source>
        <dbReference type="SAM" id="MobiDB-lite"/>
    </source>
</evidence>
<evidence type="ECO:0000256" key="1">
    <source>
        <dbReference type="ARBA" id="ARBA00004241"/>
    </source>
</evidence>
<evidence type="ECO:0000256" key="10">
    <source>
        <dbReference type="ARBA" id="ARBA00023237"/>
    </source>
</evidence>
<evidence type="ECO:0000256" key="7">
    <source>
        <dbReference type="ARBA" id="ARBA00022729"/>
    </source>
</evidence>
<dbReference type="InterPro" id="IPR008640">
    <property type="entry name" value="Adhesin_Head_dom"/>
</dbReference>
<evidence type="ECO:0000259" key="15">
    <source>
        <dbReference type="Pfam" id="PF05662"/>
    </source>
</evidence>
<keyword evidence="18" id="KW-1185">Reference proteome</keyword>
<feature type="domain" description="Trimeric autotransporter adhesin YadA-like head" evidence="14">
    <location>
        <begin position="165"/>
        <end position="191"/>
    </location>
</feature>
<dbReference type="RefSeq" id="WP_154254424.1">
    <property type="nucleotide sequence ID" value="NZ_JAJCIO010000015.1"/>
</dbReference>
<feature type="domain" description="Trimeric autotransporter adhesin YadA-like head" evidence="14">
    <location>
        <begin position="208"/>
        <end position="232"/>
    </location>
</feature>
<accession>A0ABT1SRS1</accession>
<reference evidence="17 18" key="1">
    <citation type="submission" date="2022-06" db="EMBL/GenBank/DDBJ databases">
        <title>Isolation of gut microbiota from human fecal samples.</title>
        <authorList>
            <person name="Pamer E.G."/>
            <person name="Barat B."/>
            <person name="Waligurski E."/>
            <person name="Medina S."/>
            <person name="Paddock L."/>
            <person name="Mostad J."/>
        </authorList>
    </citation>
    <scope>NUCLEOTIDE SEQUENCE [LARGE SCALE GENOMIC DNA]</scope>
    <source>
        <strain evidence="17 18">DFI.1.1</strain>
    </source>
</reference>
<feature type="domain" description="Trimeric autotransporter adhesin YadA-like head" evidence="14">
    <location>
        <begin position="1861"/>
        <end position="1883"/>
    </location>
</feature>
<evidence type="ECO:0000256" key="9">
    <source>
        <dbReference type="ARBA" id="ARBA00023136"/>
    </source>
</evidence>
<feature type="domain" description="Trimeric autotransporter adhesin YadA-like stalk" evidence="15">
    <location>
        <begin position="2450"/>
        <end position="2489"/>
    </location>
</feature>
<dbReference type="InterPro" id="IPR045584">
    <property type="entry name" value="Pilin-like"/>
</dbReference>